<evidence type="ECO:0000313" key="2">
    <source>
        <dbReference type="EMBL" id="AXQ87212.1"/>
    </source>
</evidence>
<reference evidence="2" key="1">
    <citation type="submission" date="2018-07" db="EMBL/GenBank/DDBJ databases">
        <title>First detection and characterization of a blaCTX-M-14/erm(B)-carrying IncI1 plasmid from an E. coli clinical isolate in Uruguay.</title>
        <authorList>
            <person name="Di Pilato V."/>
            <person name="Papa R."/>
            <person name="Chiarelli A."/>
            <person name="Garcia Fulgueiras V."/>
            <person name="Pallecchi L."/>
            <person name="Vignoli R."/>
        </authorList>
    </citation>
    <scope>NUCLEOTIDE SEQUENCE</scope>
    <source>
        <strain evidence="2">EC07</strain>
        <plasmid evidence="2">pUR-EC07</plasmid>
    </source>
</reference>
<dbReference type="RefSeq" id="WP_236918821.1">
    <property type="nucleotide sequence ID" value="NZ_MH674341.1"/>
</dbReference>
<keyword evidence="2" id="KW-0614">Plasmid</keyword>
<dbReference type="AlphaFoldDB" id="A0A385ENZ0"/>
<name>A0A385ENZ0_ECOLX</name>
<dbReference type="EMBL" id="MH674341">
    <property type="protein sequence ID" value="AXQ87212.1"/>
    <property type="molecule type" value="Genomic_DNA"/>
</dbReference>
<feature type="region of interest" description="Disordered" evidence="1">
    <location>
        <begin position="244"/>
        <end position="293"/>
    </location>
</feature>
<sequence length="293" mass="32703">MSPLIIREHDKKLIWPEDLNEAGQSYQKLENITDDAGFKHEVILEDIGEQARLYLRHIESNEVSANYMLEFALEAPEGFPDRIPQVISAFVGDEYRAVKLSQHVYRLIMAHYGVVVSDTQQTAGGIYIWLYMALGNDVLINVMKIHGEKLEYQLNAAGKPEAYCGKLDLLEQAGDTIWGGPDEVVAEINLERLGFKPTHQDMQHIVLAARSILIRSKEFRRQRLRAPFGKRSLIKAGPCSGRTMIDSPISTVRNGDISDASFSKESGNASEPAKPVLPAASPTRPASTDSTRW</sequence>
<evidence type="ECO:0000256" key="1">
    <source>
        <dbReference type="SAM" id="MobiDB-lite"/>
    </source>
</evidence>
<feature type="compositionally biased region" description="Polar residues" evidence="1">
    <location>
        <begin position="284"/>
        <end position="293"/>
    </location>
</feature>
<organism evidence="2">
    <name type="scientific">Escherichia coli</name>
    <dbReference type="NCBI Taxonomy" id="562"/>
    <lineage>
        <taxon>Bacteria</taxon>
        <taxon>Pseudomonadati</taxon>
        <taxon>Pseudomonadota</taxon>
        <taxon>Gammaproteobacteria</taxon>
        <taxon>Enterobacterales</taxon>
        <taxon>Enterobacteriaceae</taxon>
        <taxon>Escherichia</taxon>
    </lineage>
</organism>
<accession>A0A385ENZ0</accession>
<proteinExistence type="predicted"/>
<geneLocation type="plasmid" evidence="2">
    <name>pUR-EC07</name>
</geneLocation>
<protein>
    <submittedName>
        <fullName evidence="2">Uncharacterized protein</fullName>
    </submittedName>
</protein>
<feature type="compositionally biased region" description="Polar residues" evidence="1">
    <location>
        <begin position="260"/>
        <end position="269"/>
    </location>
</feature>